<reference evidence="2" key="1">
    <citation type="submission" date="2015-01" db="EMBL/GenBank/DDBJ databases">
        <authorList>
            <person name="Manzoor Shahid"/>
            <person name="Zubair Saima"/>
        </authorList>
    </citation>
    <scope>NUCLEOTIDE SEQUENCE [LARGE SCALE GENOMIC DNA]</scope>
    <source>
        <strain evidence="2">Sp3</strain>
    </source>
</reference>
<dbReference type="EMBL" id="CDRZ01000237">
    <property type="protein sequence ID" value="CEO89195.1"/>
    <property type="molecule type" value="Genomic_DNA"/>
</dbReference>
<evidence type="ECO:0000313" key="1">
    <source>
        <dbReference type="EMBL" id="CEO89195.1"/>
    </source>
</evidence>
<accession>A0A0B7MGI5</accession>
<dbReference type="AlphaFoldDB" id="A0A0B7MGI5"/>
<dbReference type="Proteomes" id="UP000046155">
    <property type="component" value="Unassembled WGS sequence"/>
</dbReference>
<evidence type="ECO:0000313" key="2">
    <source>
        <dbReference type="Proteomes" id="UP000046155"/>
    </source>
</evidence>
<protein>
    <submittedName>
        <fullName evidence="1">Uncharacterized protein</fullName>
    </submittedName>
</protein>
<name>A0A0B7MGI5_9FIRM</name>
<organism evidence="1 2">
    <name type="scientific">Syntrophaceticus schinkii</name>
    <dbReference type="NCBI Taxonomy" id="499207"/>
    <lineage>
        <taxon>Bacteria</taxon>
        <taxon>Bacillati</taxon>
        <taxon>Bacillota</taxon>
        <taxon>Clostridia</taxon>
        <taxon>Thermoanaerobacterales</taxon>
        <taxon>Thermoanaerobacterales Family III. Incertae Sedis</taxon>
        <taxon>Syntrophaceticus</taxon>
    </lineage>
</organism>
<gene>
    <name evidence="1" type="ORF">SSCH_400011</name>
</gene>
<proteinExistence type="predicted"/>
<keyword evidence="2" id="KW-1185">Reference proteome</keyword>
<sequence>MFGASVSSHPVRVRGLKLTALRLISGLRVAPRAGAWIETV</sequence>